<evidence type="ECO:0000313" key="2">
    <source>
        <dbReference type="Proteomes" id="UP000053791"/>
    </source>
</evidence>
<name>A0A0X3TSV7_9RHOB</name>
<protein>
    <submittedName>
        <fullName evidence="1">Uncharacterized protein</fullName>
    </submittedName>
</protein>
<dbReference type="AlphaFoldDB" id="A0A0X3TSV7"/>
<keyword evidence="2" id="KW-1185">Reference proteome</keyword>
<evidence type="ECO:0000313" key="1">
    <source>
        <dbReference type="EMBL" id="KUJ78779.1"/>
    </source>
</evidence>
<dbReference type="Proteomes" id="UP000053791">
    <property type="component" value="Unassembled WGS sequence"/>
</dbReference>
<proteinExistence type="predicted"/>
<comment type="caution">
    <text evidence="1">The sequence shown here is derived from an EMBL/GenBank/DDBJ whole genome shotgun (WGS) entry which is preliminary data.</text>
</comment>
<reference evidence="2" key="1">
    <citation type="submission" date="2015-12" db="EMBL/GenBank/DDBJ databases">
        <authorList>
            <person name="Zhang G."/>
            <person name="Stingl U."/>
        </authorList>
    </citation>
    <scope>NUCLEOTIDE SEQUENCE [LARGE SCALE GENOMIC DNA]</scope>
    <source>
        <strain evidence="2">ZGT118</strain>
    </source>
</reference>
<dbReference type="EMBL" id="LQBQ01000017">
    <property type="protein sequence ID" value="KUJ78779.1"/>
    <property type="molecule type" value="Genomic_DNA"/>
</dbReference>
<organism evidence="1 2">
    <name type="scientific">Ruegeria marisrubri</name>
    <dbReference type="NCBI Taxonomy" id="1685379"/>
    <lineage>
        <taxon>Bacteria</taxon>
        <taxon>Pseudomonadati</taxon>
        <taxon>Pseudomonadota</taxon>
        <taxon>Alphaproteobacteria</taxon>
        <taxon>Rhodobacterales</taxon>
        <taxon>Roseobacteraceae</taxon>
        <taxon>Ruegeria</taxon>
    </lineage>
</organism>
<accession>A0A0X3TSV7</accession>
<gene>
    <name evidence="1" type="ORF">AVO45_19115</name>
</gene>
<sequence>MTAVHQQFVHMLALRQWQRGELLDRITAIDTVDFKNAMQIIDSLVSRGNLVSLSSHSFRPGCDLTSILFSEMQMEQHLSGVIETLDITGEAARAYVDEAAAPRGTYRDWLNAEIAKLEPMDRGEDRTPPLLASFIAELIALVEQSMLHAFKLWHSGQKADADNAWRLSGAAMLYGTAIIKRAALSGDLPAPAVCPAVQMQADRTTAFAADMTLVQRCANIGRKAADASGDTAMRRVCSKIAEDCDMILDMEPSGEFPATFGRSPVFESFSAIREKHLR</sequence>